<dbReference type="RefSeq" id="WP_378137962.1">
    <property type="nucleotide sequence ID" value="NZ_JBHSMI010000052.1"/>
</dbReference>
<protein>
    <submittedName>
        <fullName evidence="1">Uncharacterized protein</fullName>
    </submittedName>
</protein>
<name>A0ABW0HYK2_9BACL</name>
<sequence length="60" mass="6987">MSEVAWSPVLHDVMKSYKRSSNKESQMNLLQLLPQEKRAFEDVMKDKAYGQHAASQDFWA</sequence>
<gene>
    <name evidence="1" type="ORF">ACFPOF_25390</name>
</gene>
<evidence type="ECO:0000313" key="2">
    <source>
        <dbReference type="Proteomes" id="UP001596113"/>
    </source>
</evidence>
<proteinExistence type="predicted"/>
<accession>A0ABW0HYK2</accession>
<evidence type="ECO:0000313" key="1">
    <source>
        <dbReference type="EMBL" id="MFC5406089.1"/>
    </source>
</evidence>
<keyword evidence="2" id="KW-1185">Reference proteome</keyword>
<comment type="caution">
    <text evidence="1">The sequence shown here is derived from an EMBL/GenBank/DDBJ whole genome shotgun (WGS) entry which is preliminary data.</text>
</comment>
<organism evidence="1 2">
    <name type="scientific">Cohnella soli</name>
    <dbReference type="NCBI Taxonomy" id="425005"/>
    <lineage>
        <taxon>Bacteria</taxon>
        <taxon>Bacillati</taxon>
        <taxon>Bacillota</taxon>
        <taxon>Bacilli</taxon>
        <taxon>Bacillales</taxon>
        <taxon>Paenibacillaceae</taxon>
        <taxon>Cohnella</taxon>
    </lineage>
</organism>
<dbReference type="Proteomes" id="UP001596113">
    <property type="component" value="Unassembled WGS sequence"/>
</dbReference>
<reference evidence="2" key="1">
    <citation type="journal article" date="2019" name="Int. J. Syst. Evol. Microbiol.">
        <title>The Global Catalogue of Microorganisms (GCM) 10K type strain sequencing project: providing services to taxonomists for standard genome sequencing and annotation.</title>
        <authorList>
            <consortium name="The Broad Institute Genomics Platform"/>
            <consortium name="The Broad Institute Genome Sequencing Center for Infectious Disease"/>
            <person name="Wu L."/>
            <person name="Ma J."/>
        </authorList>
    </citation>
    <scope>NUCLEOTIDE SEQUENCE [LARGE SCALE GENOMIC DNA]</scope>
    <source>
        <strain evidence="2">CGMCC 1.18575</strain>
    </source>
</reference>
<dbReference type="EMBL" id="JBHSMI010000052">
    <property type="protein sequence ID" value="MFC5406089.1"/>
    <property type="molecule type" value="Genomic_DNA"/>
</dbReference>